<organism evidence="2 3">
    <name type="scientific">Chrysochromulina tobinii</name>
    <dbReference type="NCBI Taxonomy" id="1460289"/>
    <lineage>
        <taxon>Eukaryota</taxon>
        <taxon>Haptista</taxon>
        <taxon>Haptophyta</taxon>
        <taxon>Prymnesiophyceae</taxon>
        <taxon>Prymnesiales</taxon>
        <taxon>Chrysochromulinaceae</taxon>
        <taxon>Chrysochromulina</taxon>
    </lineage>
</organism>
<comment type="caution">
    <text evidence="2">The sequence shown here is derived from an EMBL/GenBank/DDBJ whole genome shotgun (WGS) entry which is preliminary data.</text>
</comment>
<accession>A0A0M0K8F7</accession>
<feature type="region of interest" description="Disordered" evidence="1">
    <location>
        <begin position="1"/>
        <end position="40"/>
    </location>
</feature>
<proteinExistence type="predicted"/>
<dbReference type="AlphaFoldDB" id="A0A0M0K8F7"/>
<feature type="compositionally biased region" description="Basic residues" evidence="1">
    <location>
        <begin position="1"/>
        <end position="11"/>
    </location>
</feature>
<feature type="non-terminal residue" evidence="2">
    <location>
        <position position="343"/>
    </location>
</feature>
<reference evidence="3" key="1">
    <citation type="journal article" date="2015" name="PLoS Genet.">
        <title>Genome Sequence and Transcriptome Analyses of Chrysochromulina tobin: Metabolic Tools for Enhanced Algal Fitness in the Prominent Order Prymnesiales (Haptophyceae).</title>
        <authorList>
            <person name="Hovde B.T."/>
            <person name="Deodato C.R."/>
            <person name="Hunsperger H.M."/>
            <person name="Ryken S.A."/>
            <person name="Yost W."/>
            <person name="Jha R.K."/>
            <person name="Patterson J."/>
            <person name="Monnat R.J. Jr."/>
            <person name="Barlow S.B."/>
            <person name="Starkenburg S.R."/>
            <person name="Cattolico R.A."/>
        </authorList>
    </citation>
    <scope>NUCLEOTIDE SEQUENCE</scope>
    <source>
        <strain evidence="3">CCMP291</strain>
    </source>
</reference>
<protein>
    <submittedName>
        <fullName evidence="2">Uncharacterized protein</fullName>
    </submittedName>
</protein>
<feature type="non-terminal residue" evidence="2">
    <location>
        <position position="1"/>
    </location>
</feature>
<evidence type="ECO:0000256" key="1">
    <source>
        <dbReference type="SAM" id="MobiDB-lite"/>
    </source>
</evidence>
<keyword evidence="3" id="KW-1185">Reference proteome</keyword>
<sequence>PTAGARRRRQRVEHNHSSGNTAIKEKIPTPADDNHTRTGRKPLMHNNQVCWKACSKQGECSWCGTQGACCRRGFKESPAECGSGRLGCPLLHCCTRAHISSSLSQGSGPDIIAAAAAAEQAPVNTSTGLDEVEPECKRPKGVLLSQPMGEAFDLSATVGDSAGPLGDPCAYKSDLYRGRTNLIPFDDLVGSAADPSTLFTCSRQFPPLDAPARYSHFTRNKLTRALPPTSPSTPNRTNTAATVLSWQPAGVEFAPLGLADVAIGMPVSGKWLTADADHASSTLEAALEAAATACAHGSVLACARHTWMASTGDALDVLLLADCLPLCPDGSAAAGCKLNTNSH</sequence>
<name>A0A0M0K8F7_9EUKA</name>
<feature type="compositionally biased region" description="Basic and acidic residues" evidence="1">
    <location>
        <begin position="23"/>
        <end position="36"/>
    </location>
</feature>
<dbReference type="EMBL" id="JWZX01000983">
    <property type="protein sequence ID" value="KOO35105.1"/>
    <property type="molecule type" value="Genomic_DNA"/>
</dbReference>
<evidence type="ECO:0000313" key="2">
    <source>
        <dbReference type="EMBL" id="KOO35105.1"/>
    </source>
</evidence>
<evidence type="ECO:0000313" key="3">
    <source>
        <dbReference type="Proteomes" id="UP000037460"/>
    </source>
</evidence>
<gene>
    <name evidence="2" type="ORF">Ctob_015448</name>
</gene>
<dbReference type="Proteomes" id="UP000037460">
    <property type="component" value="Unassembled WGS sequence"/>
</dbReference>